<dbReference type="RefSeq" id="XP_075098664.1">
    <property type="nucleotide sequence ID" value="XM_075242563.1"/>
</dbReference>
<sequence length="154" mass="17444">MLAVGAWKISGDVIGMWTVSATTNCIREATREVLRVSKGPSGSRKGDWWWRTEVQGKVKAKKVAYLKLVESIDGEEKRTNMERYKVAKKEEKLVVTTAKTAAFERLYEELGGKGGDKKLYRLAKVRERKARDLDQVKCIKGEEGKVLLDEALIR</sequence>
<dbReference type="Proteomes" id="UP000790787">
    <property type="component" value="Chromosome 3"/>
</dbReference>
<name>A0AC58TN65_TOBAC</name>
<gene>
    <name evidence="2" type="primary">LOC142175667</name>
</gene>
<organism evidence="1 2">
    <name type="scientific">Nicotiana tabacum</name>
    <name type="common">Common tobacco</name>
    <dbReference type="NCBI Taxonomy" id="4097"/>
    <lineage>
        <taxon>Eukaryota</taxon>
        <taxon>Viridiplantae</taxon>
        <taxon>Streptophyta</taxon>
        <taxon>Embryophyta</taxon>
        <taxon>Tracheophyta</taxon>
        <taxon>Spermatophyta</taxon>
        <taxon>Magnoliopsida</taxon>
        <taxon>eudicotyledons</taxon>
        <taxon>Gunneridae</taxon>
        <taxon>Pentapetalae</taxon>
        <taxon>asterids</taxon>
        <taxon>lamiids</taxon>
        <taxon>Solanales</taxon>
        <taxon>Solanaceae</taxon>
        <taxon>Nicotianoideae</taxon>
        <taxon>Nicotianeae</taxon>
        <taxon>Nicotiana</taxon>
    </lineage>
</organism>
<evidence type="ECO:0000313" key="1">
    <source>
        <dbReference type="Proteomes" id="UP000790787"/>
    </source>
</evidence>
<evidence type="ECO:0000313" key="2">
    <source>
        <dbReference type="RefSeq" id="XP_075098664.1"/>
    </source>
</evidence>
<proteinExistence type="predicted"/>
<accession>A0AC58TN65</accession>
<reference evidence="1" key="1">
    <citation type="journal article" date="2014" name="Nat. Commun.">
        <title>The tobacco genome sequence and its comparison with those of tomato and potato.</title>
        <authorList>
            <person name="Sierro N."/>
            <person name="Battey J.N."/>
            <person name="Ouadi S."/>
            <person name="Bakaher N."/>
            <person name="Bovet L."/>
            <person name="Willig A."/>
            <person name="Goepfert S."/>
            <person name="Peitsch M.C."/>
            <person name="Ivanov N.V."/>
        </authorList>
    </citation>
    <scope>NUCLEOTIDE SEQUENCE [LARGE SCALE GENOMIC DNA]</scope>
</reference>
<keyword evidence="1" id="KW-1185">Reference proteome</keyword>
<reference evidence="2" key="2">
    <citation type="submission" date="2025-08" db="UniProtKB">
        <authorList>
            <consortium name="RefSeq"/>
        </authorList>
    </citation>
    <scope>IDENTIFICATION</scope>
    <source>
        <tissue evidence="2">Leaf</tissue>
    </source>
</reference>
<protein>
    <submittedName>
        <fullName evidence="2">Uncharacterized protein LOC142175667</fullName>
    </submittedName>
</protein>